<accession>D3A0D6</accession>
<feature type="compositionally biased region" description="Polar residues" evidence="1">
    <location>
        <begin position="219"/>
        <end position="233"/>
    </location>
</feature>
<dbReference type="Proteomes" id="UP000003344">
    <property type="component" value="Unassembled WGS sequence"/>
</dbReference>
<protein>
    <recommendedName>
        <fullName evidence="2">DUF4145 domain-containing protein</fullName>
    </recommendedName>
</protein>
<evidence type="ECO:0000256" key="1">
    <source>
        <dbReference type="SAM" id="MobiDB-lite"/>
    </source>
</evidence>
<name>D3A0D6_NEIM2</name>
<dbReference type="Pfam" id="PF13643">
    <property type="entry name" value="DUF4145"/>
    <property type="match status" value="1"/>
</dbReference>
<evidence type="ECO:0000259" key="2">
    <source>
        <dbReference type="Pfam" id="PF13643"/>
    </source>
</evidence>
<dbReference type="InterPro" id="IPR025285">
    <property type="entry name" value="DUF4145"/>
</dbReference>
<feature type="domain" description="DUF4145" evidence="2">
    <location>
        <begin position="94"/>
        <end position="172"/>
    </location>
</feature>
<evidence type="ECO:0000313" key="3">
    <source>
        <dbReference type="EMBL" id="EFC87217.1"/>
    </source>
</evidence>
<sequence>MSEMTKYTAPYFYKDAFNCPYCGAFAHMQWVSYEPDVYYKAICAHCEQYSFWRVTETNLTGLELRRKGEMLYPDFGSAPLPAEDMPEDVKKDYEEAARIFIKSPRGAAALLRLGLQKLCIHLGEEGKNINTDIRSLVKKEVLSGQVVKVADTLRITGNNAVHPGQIVDEDFDKVAAKMFDLINFIVKKAITEPKELDELYQLMPENARTAAEAQDKRNLQNQVQNPPSSPTQK</sequence>
<comment type="caution">
    <text evidence="3">The sequence shown here is derived from an EMBL/GenBank/DDBJ whole genome shotgun (WGS) entry which is preliminary data.</text>
</comment>
<gene>
    <name evidence="3" type="ORF">NEIMUCOT_06371</name>
</gene>
<evidence type="ECO:0000313" key="4">
    <source>
        <dbReference type="Proteomes" id="UP000003344"/>
    </source>
</evidence>
<proteinExistence type="predicted"/>
<dbReference type="EMBL" id="ACDX02000026">
    <property type="protein sequence ID" value="EFC87217.1"/>
    <property type="molecule type" value="Genomic_DNA"/>
</dbReference>
<organism evidence="3 4">
    <name type="scientific">Neisseria mucosa (strain ATCC 25996 / DSM 4631 / NCTC 10774 / M26)</name>
    <dbReference type="NCBI Taxonomy" id="546266"/>
    <lineage>
        <taxon>Bacteria</taxon>
        <taxon>Pseudomonadati</taxon>
        <taxon>Pseudomonadota</taxon>
        <taxon>Betaproteobacteria</taxon>
        <taxon>Neisseriales</taxon>
        <taxon>Neisseriaceae</taxon>
        <taxon>Neisseria</taxon>
    </lineage>
</organism>
<reference evidence="3 4" key="1">
    <citation type="submission" date="2009-10" db="EMBL/GenBank/DDBJ databases">
        <authorList>
            <person name="Weinstock G."/>
            <person name="Sodergren E."/>
            <person name="Clifton S."/>
            <person name="Fulton L."/>
            <person name="Fulton B."/>
            <person name="Courtney L."/>
            <person name="Fronick C."/>
            <person name="Harrison M."/>
            <person name="Strong C."/>
            <person name="Farmer C."/>
            <person name="Delahaunty K."/>
            <person name="Markovic C."/>
            <person name="Hall O."/>
            <person name="Minx P."/>
            <person name="Tomlinson C."/>
            <person name="Mitreva M."/>
            <person name="Nelson J."/>
            <person name="Hou S."/>
            <person name="Wollam A."/>
            <person name="Pepin K.H."/>
            <person name="Johnson M."/>
            <person name="Bhonagiri V."/>
            <person name="Nash W.E."/>
            <person name="Warren W."/>
            <person name="Chinwalla A."/>
            <person name="Mardis E.R."/>
            <person name="Wilson R.K."/>
        </authorList>
    </citation>
    <scope>NUCLEOTIDE SEQUENCE [LARGE SCALE GENOMIC DNA]</scope>
    <source>
        <strain evidence="4">ATCC 25996 / DSM 4631 / NCTC 10774 / M26</strain>
    </source>
</reference>
<dbReference type="eggNOG" id="ENOG502ZG4Y">
    <property type="taxonomic scope" value="Bacteria"/>
</dbReference>
<feature type="region of interest" description="Disordered" evidence="1">
    <location>
        <begin position="207"/>
        <end position="233"/>
    </location>
</feature>
<dbReference type="AlphaFoldDB" id="D3A0D6"/>